<dbReference type="Pfam" id="PF25077">
    <property type="entry name" value="DUF7800"/>
    <property type="match status" value="1"/>
</dbReference>
<gene>
    <name evidence="4" type="ORF">H9S92_21505</name>
</gene>
<dbReference type="PANTHER" id="PTHR33987">
    <property type="entry name" value="CALCINEURIN-LIKE METALLO-PHOSPHOESTERASE SUPERFAMILY PROTEIN"/>
    <property type="match status" value="1"/>
</dbReference>
<dbReference type="Pfam" id="PF09423">
    <property type="entry name" value="PhoD"/>
    <property type="match status" value="1"/>
</dbReference>
<evidence type="ECO:0000313" key="4">
    <source>
        <dbReference type="EMBL" id="MBC6996764.1"/>
    </source>
</evidence>
<dbReference type="Proteomes" id="UP000650081">
    <property type="component" value="Unassembled WGS sequence"/>
</dbReference>
<dbReference type="CDD" id="cd07389">
    <property type="entry name" value="MPP_PhoD"/>
    <property type="match status" value="1"/>
</dbReference>
<dbReference type="Gene3D" id="3.60.21.70">
    <property type="entry name" value="PhoD-like phosphatase"/>
    <property type="match status" value="1"/>
</dbReference>
<protein>
    <submittedName>
        <fullName evidence="4">Alkaline phosphatase D family protein</fullName>
    </submittedName>
</protein>
<evidence type="ECO:0000259" key="2">
    <source>
        <dbReference type="Pfam" id="PF09423"/>
    </source>
</evidence>
<dbReference type="InterPro" id="IPR038607">
    <property type="entry name" value="PhoD-like_sf"/>
</dbReference>
<sequence length="437" mass="49661">MRTLLTLLFLTFLCTCGSAQRGLLKAGPMLGYCEQREVMIWVQTTEPAAVAIVYTDSLGKSYRTAPVMTLPQTAHVAKLVADRVLPGQHYTYQVEINGEVIALPYPTAFTAQPIWRWRQDPPDFTVALGSCTYVNEPEYDRPGAGYGSEYEIFTSINRAQPDLMVWLGDNMYLREPDWYTRTGYFHRYSHTRALPEMQALLARTHHYATWDDHDYGPNNSDRTWVQKELAKETFDLFWGNLTSGLPGNGGITSTFRYNDTDFFLLDNRSFRTPNDQKRPDNKTLLGEQQLEWLIESLISSDSPWKMVCIGGQVLNTHRGGSETYVNLAPAELEYLLRRITEEDISGVVFLTGDRHHTEMSQLKLANGKMVYDLTISSLTAGTGSSRDEQNNNRVAGTLQVRHNFGLLSFAGPLRERRLTVEVFATDGSLLWKRELTR</sequence>
<organism evidence="4 5">
    <name type="scientific">Neolewinella lacunae</name>
    <dbReference type="NCBI Taxonomy" id="1517758"/>
    <lineage>
        <taxon>Bacteria</taxon>
        <taxon>Pseudomonadati</taxon>
        <taxon>Bacteroidota</taxon>
        <taxon>Saprospiria</taxon>
        <taxon>Saprospirales</taxon>
        <taxon>Lewinellaceae</taxon>
        <taxon>Neolewinella</taxon>
    </lineage>
</organism>
<feature type="domain" description="PhoD-like phosphatase metallophosphatase" evidence="2">
    <location>
        <begin position="148"/>
        <end position="394"/>
    </location>
</feature>
<feature type="domain" description="DUF7800" evidence="3">
    <location>
        <begin position="24"/>
        <end position="111"/>
    </location>
</feature>
<evidence type="ECO:0000256" key="1">
    <source>
        <dbReference type="SAM" id="SignalP"/>
    </source>
</evidence>
<feature type="chain" id="PRO_5036990015" evidence="1">
    <location>
        <begin position="20"/>
        <end position="437"/>
    </location>
</feature>
<dbReference type="InterPro" id="IPR018946">
    <property type="entry name" value="PhoD-like_MPP"/>
</dbReference>
<comment type="caution">
    <text evidence="4">The sequence shown here is derived from an EMBL/GenBank/DDBJ whole genome shotgun (WGS) entry which is preliminary data.</text>
</comment>
<dbReference type="InterPro" id="IPR056702">
    <property type="entry name" value="DUF7800"/>
</dbReference>
<dbReference type="EMBL" id="JACSIT010000154">
    <property type="protein sequence ID" value="MBC6996764.1"/>
    <property type="molecule type" value="Genomic_DNA"/>
</dbReference>
<evidence type="ECO:0000313" key="5">
    <source>
        <dbReference type="Proteomes" id="UP000650081"/>
    </source>
</evidence>
<keyword evidence="5" id="KW-1185">Reference proteome</keyword>
<reference evidence="4" key="1">
    <citation type="submission" date="2020-08" db="EMBL/GenBank/DDBJ databases">
        <title>Lewinella bacteria from marine environments.</title>
        <authorList>
            <person name="Zhong Y."/>
        </authorList>
    </citation>
    <scope>NUCLEOTIDE SEQUENCE</scope>
    <source>
        <strain evidence="4">KCTC 42187</strain>
    </source>
</reference>
<dbReference type="AlphaFoldDB" id="A0A923PNL8"/>
<evidence type="ECO:0000259" key="3">
    <source>
        <dbReference type="Pfam" id="PF25077"/>
    </source>
</evidence>
<dbReference type="SUPFAM" id="SSF56300">
    <property type="entry name" value="Metallo-dependent phosphatases"/>
    <property type="match status" value="1"/>
</dbReference>
<dbReference type="PANTHER" id="PTHR33987:SF1">
    <property type="entry name" value="CALCINEURIN-LIKE METALLO-PHOSPHOESTERASE SUPERFAMILY PROTEIN"/>
    <property type="match status" value="1"/>
</dbReference>
<name>A0A923PNL8_9BACT</name>
<feature type="signal peptide" evidence="1">
    <location>
        <begin position="1"/>
        <end position="19"/>
    </location>
</feature>
<dbReference type="InterPro" id="IPR029052">
    <property type="entry name" value="Metallo-depent_PP-like"/>
</dbReference>
<proteinExistence type="predicted"/>
<keyword evidence="1" id="KW-0732">Signal</keyword>
<accession>A0A923PNL8</accession>
<dbReference type="RefSeq" id="WP_187468771.1">
    <property type="nucleotide sequence ID" value="NZ_JACSIT010000154.1"/>
</dbReference>